<dbReference type="Proteomes" id="UP000054544">
    <property type="component" value="Unassembled WGS sequence"/>
</dbReference>
<evidence type="ECO:0000313" key="2">
    <source>
        <dbReference type="EMBL" id="KJK81637.1"/>
    </source>
</evidence>
<dbReference type="OrthoDB" id="3598799at2759"/>
<gene>
    <name evidence="2" type="ORF">H634G_02898</name>
</gene>
<protein>
    <submittedName>
        <fullName evidence="2">Uncharacterized protein</fullName>
    </submittedName>
</protein>
<evidence type="ECO:0000313" key="3">
    <source>
        <dbReference type="Proteomes" id="UP000054544"/>
    </source>
</evidence>
<evidence type="ECO:0000256" key="1">
    <source>
        <dbReference type="SAM" id="MobiDB-lite"/>
    </source>
</evidence>
<dbReference type="AlphaFoldDB" id="A0A0D9P5U2"/>
<organism evidence="2 3">
    <name type="scientific">Metarhizium anisopliae BRIP 53293</name>
    <dbReference type="NCBI Taxonomy" id="1291518"/>
    <lineage>
        <taxon>Eukaryota</taxon>
        <taxon>Fungi</taxon>
        <taxon>Dikarya</taxon>
        <taxon>Ascomycota</taxon>
        <taxon>Pezizomycotina</taxon>
        <taxon>Sordariomycetes</taxon>
        <taxon>Hypocreomycetidae</taxon>
        <taxon>Hypocreales</taxon>
        <taxon>Clavicipitaceae</taxon>
        <taxon>Metarhizium</taxon>
    </lineage>
</organism>
<keyword evidence="3" id="KW-1185">Reference proteome</keyword>
<feature type="region of interest" description="Disordered" evidence="1">
    <location>
        <begin position="37"/>
        <end position="56"/>
    </location>
</feature>
<reference evidence="3" key="1">
    <citation type="journal article" date="2014" name="BMC Genomics">
        <title>The genome sequence of the biocontrol fungus Metarhizium anisopliae and comparative genomics of Metarhizium species.</title>
        <authorList>
            <person name="Pattemore J.A."/>
            <person name="Hane J.K."/>
            <person name="Williams A.H."/>
            <person name="Wilson B.A."/>
            <person name="Stodart B.J."/>
            <person name="Ash G.J."/>
        </authorList>
    </citation>
    <scope>NUCLEOTIDE SEQUENCE [LARGE SCALE GENOMIC DNA]</scope>
    <source>
        <strain evidence="3">BRIP 53293</strain>
    </source>
</reference>
<proteinExistence type="predicted"/>
<dbReference type="STRING" id="1291518.A0A0D9P5U2"/>
<accession>A0A0D9P5U2</accession>
<dbReference type="EMBL" id="KE384725">
    <property type="protein sequence ID" value="KJK81637.1"/>
    <property type="molecule type" value="Genomic_DNA"/>
</dbReference>
<sequence>MAPLTRKRKLLKHDEIEDTAVAGSDLEQDASTSLPSLLKCTGGKNPRTTLSQDDEASLPLQTSGTYSRVAKKAKINTQDARRDLEKTARDLQAQIKTRIICHAASLHQLPTIKELVTKNLPDNMPSILPHTCSSYPGQTGIANDSYHKAIRTLDGFRVLMKDYEELSKRENDIRMPSCVRWKQDGMDLQLLSASLMGHAMKCAEQNIIPNASRISTNIGNDDIDHIAAELLQETWQQKTGETWGNTAEGILQALFGLAVFLP</sequence>
<name>A0A0D9P5U2_METAN</name>